<dbReference type="AlphaFoldDB" id="A0A2H0XT93"/>
<proteinExistence type="predicted"/>
<evidence type="ECO:0000313" key="1">
    <source>
        <dbReference type="EMBL" id="PIS28166.1"/>
    </source>
</evidence>
<accession>A0A2H0XT93</accession>
<name>A0A2H0XT93_UNCSA</name>
<comment type="caution">
    <text evidence="1">The sequence shown here is derived from an EMBL/GenBank/DDBJ whole genome shotgun (WGS) entry which is preliminary data.</text>
</comment>
<organism evidence="1 2">
    <name type="scientific">Candidatus Saganbacteria bacterium CG08_land_8_20_14_0_20_45_16</name>
    <dbReference type="NCBI Taxonomy" id="2014293"/>
    <lineage>
        <taxon>Bacteria</taxon>
        <taxon>Bacillati</taxon>
        <taxon>Saganbacteria</taxon>
    </lineage>
</organism>
<sequence length="113" mass="13172">MKVTIPDKLAEAIESKDITVDFTEFLLARADKEIRTEQEKIAGLQKKHRVADLKQFLKKRIKGKDHSFETDEDLMAWDSAETIIKNRYQEISKLRGFINAYNKKLSLFAKREG</sequence>
<dbReference type="Proteomes" id="UP000231343">
    <property type="component" value="Unassembled WGS sequence"/>
</dbReference>
<gene>
    <name evidence="1" type="ORF">COT42_08805</name>
</gene>
<protein>
    <submittedName>
        <fullName evidence="1">Uncharacterized protein</fullName>
    </submittedName>
</protein>
<evidence type="ECO:0000313" key="2">
    <source>
        <dbReference type="Proteomes" id="UP000231343"/>
    </source>
</evidence>
<dbReference type="EMBL" id="PEYM01000147">
    <property type="protein sequence ID" value="PIS28166.1"/>
    <property type="molecule type" value="Genomic_DNA"/>
</dbReference>
<reference evidence="1 2" key="1">
    <citation type="submission" date="2017-09" db="EMBL/GenBank/DDBJ databases">
        <title>Depth-based differentiation of microbial function through sediment-hosted aquifers and enrichment of novel symbionts in the deep terrestrial subsurface.</title>
        <authorList>
            <person name="Probst A.J."/>
            <person name="Ladd B."/>
            <person name="Jarett J.K."/>
            <person name="Geller-Mcgrath D.E."/>
            <person name="Sieber C.M."/>
            <person name="Emerson J.B."/>
            <person name="Anantharaman K."/>
            <person name="Thomas B.C."/>
            <person name="Malmstrom R."/>
            <person name="Stieglmeier M."/>
            <person name="Klingl A."/>
            <person name="Woyke T."/>
            <person name="Ryan C.M."/>
            <person name="Banfield J.F."/>
        </authorList>
    </citation>
    <scope>NUCLEOTIDE SEQUENCE [LARGE SCALE GENOMIC DNA]</scope>
    <source>
        <strain evidence="1">CG08_land_8_20_14_0_20_45_16</strain>
    </source>
</reference>